<evidence type="ECO:0000256" key="3">
    <source>
        <dbReference type="ARBA" id="ARBA00022692"/>
    </source>
</evidence>
<dbReference type="EMBL" id="MEZX01000002">
    <property type="protein sequence ID" value="OGD64458.1"/>
    <property type="molecule type" value="Genomic_DNA"/>
</dbReference>
<feature type="transmembrane region" description="Helical" evidence="6">
    <location>
        <begin position="53"/>
        <end position="72"/>
    </location>
</feature>
<dbReference type="Pfam" id="PF09335">
    <property type="entry name" value="VTT_dom"/>
    <property type="match status" value="1"/>
</dbReference>
<protein>
    <recommendedName>
        <fullName evidence="7">VTT domain-containing protein</fullName>
    </recommendedName>
</protein>
<dbReference type="GO" id="GO:0005886">
    <property type="term" value="C:plasma membrane"/>
    <property type="evidence" value="ECO:0007669"/>
    <property type="project" value="UniProtKB-SubCell"/>
</dbReference>
<sequence>MLASLIALIGKYGLLGVFVSMLIENIGIPLPTEGAFLVGLHLVNQGYYSFWEMYWFIVVAHMVGAVIAYGLGRWFKRGLMRRFGGNKKLIEVERAIRGWYDKYGSVTILATRLIGYVRPWSSLIAGVAEFPFWPFFFWSFVGTLLFVYPTMKISAVLMTLWNRYPVAHIFISIGILVGLLAVIFLWRLRPKPKPIVEE</sequence>
<feature type="domain" description="VTT" evidence="7">
    <location>
        <begin position="48"/>
        <end position="147"/>
    </location>
</feature>
<evidence type="ECO:0000256" key="1">
    <source>
        <dbReference type="ARBA" id="ARBA00004651"/>
    </source>
</evidence>
<evidence type="ECO:0000256" key="2">
    <source>
        <dbReference type="ARBA" id="ARBA00022475"/>
    </source>
</evidence>
<feature type="transmembrane region" description="Helical" evidence="6">
    <location>
        <begin position="166"/>
        <end position="186"/>
    </location>
</feature>
<evidence type="ECO:0000256" key="5">
    <source>
        <dbReference type="ARBA" id="ARBA00023136"/>
    </source>
</evidence>
<proteinExistence type="predicted"/>
<dbReference type="STRING" id="1797471.A3A71_00125"/>
<dbReference type="InterPro" id="IPR051311">
    <property type="entry name" value="DedA_domain"/>
</dbReference>
<keyword evidence="3 6" id="KW-0812">Transmembrane</keyword>
<name>A0A1F5EAP8_9BACT</name>
<keyword evidence="5 6" id="KW-0472">Membrane</keyword>
<dbReference type="AlphaFoldDB" id="A0A1F5EAP8"/>
<evidence type="ECO:0000256" key="6">
    <source>
        <dbReference type="SAM" id="Phobius"/>
    </source>
</evidence>
<comment type="caution">
    <text evidence="8">The sequence shown here is derived from an EMBL/GenBank/DDBJ whole genome shotgun (WGS) entry which is preliminary data.</text>
</comment>
<accession>A0A1F5EAP8</accession>
<feature type="transmembrane region" description="Helical" evidence="6">
    <location>
        <begin position="12"/>
        <end position="30"/>
    </location>
</feature>
<dbReference type="PANTHER" id="PTHR42709">
    <property type="entry name" value="ALKALINE PHOSPHATASE LIKE PROTEIN"/>
    <property type="match status" value="1"/>
</dbReference>
<reference evidence="8 9" key="1">
    <citation type="journal article" date="2016" name="Nat. Commun.">
        <title>Thousands of microbial genomes shed light on interconnected biogeochemical processes in an aquifer system.</title>
        <authorList>
            <person name="Anantharaman K."/>
            <person name="Brown C.T."/>
            <person name="Hug L.A."/>
            <person name="Sharon I."/>
            <person name="Castelle C.J."/>
            <person name="Probst A.J."/>
            <person name="Thomas B.C."/>
            <person name="Singh A."/>
            <person name="Wilkins M.J."/>
            <person name="Karaoz U."/>
            <person name="Brodie E.L."/>
            <person name="Williams K.H."/>
            <person name="Hubbard S.S."/>
            <person name="Banfield J.F."/>
        </authorList>
    </citation>
    <scope>NUCLEOTIDE SEQUENCE [LARGE SCALE GENOMIC DNA]</scope>
</reference>
<dbReference type="PANTHER" id="PTHR42709:SF6">
    <property type="entry name" value="UNDECAPRENYL PHOSPHATE TRANSPORTER A"/>
    <property type="match status" value="1"/>
</dbReference>
<evidence type="ECO:0000313" key="8">
    <source>
        <dbReference type="EMBL" id="OGD64458.1"/>
    </source>
</evidence>
<organism evidence="8 9">
    <name type="scientific">Candidatus Berkelbacteria bacterium RIFCSPLOWO2_01_FULL_50_28</name>
    <dbReference type="NCBI Taxonomy" id="1797471"/>
    <lineage>
        <taxon>Bacteria</taxon>
        <taxon>Candidatus Berkelbacteria</taxon>
    </lineage>
</organism>
<evidence type="ECO:0000256" key="4">
    <source>
        <dbReference type="ARBA" id="ARBA00022989"/>
    </source>
</evidence>
<comment type="subcellular location">
    <subcellularLocation>
        <location evidence="1">Cell membrane</location>
        <topology evidence="1">Multi-pass membrane protein</topology>
    </subcellularLocation>
</comment>
<gene>
    <name evidence="8" type="ORF">A3A71_00125</name>
</gene>
<keyword evidence="4 6" id="KW-1133">Transmembrane helix</keyword>
<dbReference type="InterPro" id="IPR032816">
    <property type="entry name" value="VTT_dom"/>
</dbReference>
<evidence type="ECO:0000259" key="7">
    <source>
        <dbReference type="Pfam" id="PF09335"/>
    </source>
</evidence>
<keyword evidence="2" id="KW-1003">Cell membrane</keyword>
<evidence type="ECO:0000313" key="9">
    <source>
        <dbReference type="Proteomes" id="UP000177481"/>
    </source>
</evidence>
<feature type="transmembrane region" description="Helical" evidence="6">
    <location>
        <begin position="122"/>
        <end position="146"/>
    </location>
</feature>
<dbReference type="Proteomes" id="UP000177481">
    <property type="component" value="Unassembled WGS sequence"/>
</dbReference>